<feature type="domain" description="RWD" evidence="1">
    <location>
        <begin position="10"/>
        <end position="145"/>
    </location>
</feature>
<dbReference type="InterPro" id="IPR016135">
    <property type="entry name" value="UBQ-conjugating_enzyme/RWD"/>
</dbReference>
<dbReference type="Gene3D" id="3.10.110.10">
    <property type="entry name" value="Ubiquitin Conjugating Enzyme"/>
    <property type="match status" value="1"/>
</dbReference>
<keyword evidence="3" id="KW-1185">Reference proteome</keyword>
<accession>L8H2L8</accession>
<dbReference type="PROSITE" id="PS50908">
    <property type="entry name" value="RWD"/>
    <property type="match status" value="1"/>
</dbReference>
<dbReference type="GeneID" id="14920590"/>
<proteinExistence type="predicted"/>
<dbReference type="SUPFAM" id="SSF54495">
    <property type="entry name" value="UBC-like"/>
    <property type="match status" value="1"/>
</dbReference>
<dbReference type="AlphaFoldDB" id="L8H2L8"/>
<reference evidence="2 3" key="1">
    <citation type="journal article" date="2013" name="Genome Biol.">
        <title>Genome of Acanthamoeba castellanii highlights extensive lateral gene transfer and early evolution of tyrosine kinase signaling.</title>
        <authorList>
            <person name="Clarke M."/>
            <person name="Lohan A.J."/>
            <person name="Liu B."/>
            <person name="Lagkouvardos I."/>
            <person name="Roy S."/>
            <person name="Zafar N."/>
            <person name="Bertelli C."/>
            <person name="Schilde C."/>
            <person name="Kianianmomeni A."/>
            <person name="Burglin T.R."/>
            <person name="Frech C."/>
            <person name="Turcotte B."/>
            <person name="Kopec K.O."/>
            <person name="Synnott J.M."/>
            <person name="Choo C."/>
            <person name="Paponov I."/>
            <person name="Finkler A."/>
            <person name="Soon Heng Tan C."/>
            <person name="Hutchins A.P."/>
            <person name="Weinmeier T."/>
            <person name="Rattei T."/>
            <person name="Chu J.S."/>
            <person name="Gimenez G."/>
            <person name="Irimia M."/>
            <person name="Rigden D.J."/>
            <person name="Fitzpatrick D.A."/>
            <person name="Lorenzo-Morales J."/>
            <person name="Bateman A."/>
            <person name="Chiu C.H."/>
            <person name="Tang P."/>
            <person name="Hegemann P."/>
            <person name="Fromm H."/>
            <person name="Raoult D."/>
            <person name="Greub G."/>
            <person name="Miranda-Saavedra D."/>
            <person name="Chen N."/>
            <person name="Nash P."/>
            <person name="Ginger M.L."/>
            <person name="Horn M."/>
            <person name="Schaap P."/>
            <person name="Caler L."/>
            <person name="Loftus B."/>
        </authorList>
    </citation>
    <scope>NUCLEOTIDE SEQUENCE [LARGE SCALE GENOMIC DNA]</scope>
    <source>
        <strain evidence="2 3">Neff</strain>
    </source>
</reference>
<organism evidence="2 3">
    <name type="scientific">Acanthamoeba castellanii (strain ATCC 30010 / Neff)</name>
    <dbReference type="NCBI Taxonomy" id="1257118"/>
    <lineage>
        <taxon>Eukaryota</taxon>
        <taxon>Amoebozoa</taxon>
        <taxon>Discosea</taxon>
        <taxon>Longamoebia</taxon>
        <taxon>Centramoebida</taxon>
        <taxon>Acanthamoebidae</taxon>
        <taxon>Acanthamoeba</taxon>
    </lineage>
</organism>
<dbReference type="PANTHER" id="PTHR15955">
    <property type="entry name" value="RWD DOMAIN CONTAINING PROTEIN 2"/>
    <property type="match status" value="1"/>
</dbReference>
<evidence type="ECO:0000313" key="3">
    <source>
        <dbReference type="Proteomes" id="UP000011083"/>
    </source>
</evidence>
<dbReference type="KEGG" id="acan:ACA1_201170"/>
<name>L8H2L8_ACACF</name>
<sequence>MDVAAGAGAEEVEVVGAMFPGPDGEPPPGVTAAAAALRSRQPAAFSLRLPLQPSAEADDDQAEVTIELYCALPATYPIQPPQFAVRGAEHEHHQLPPGGPRSVLSRAAADDLQRRLALHVDAHCPAGEGRLFEAIRWLQENAAASFAWTAQPLTTTTDKNEGGEEERHWLWSHHIYGKKKRRIMPEWASELRLRGACLAGKPGLIVIEGDSQRVREFVRRVRAMPWQRMVSKLEERLPQGEDSTKRFPAFKEVTFDGLKEILERLGIEHRLGEKPAVAQLVAR</sequence>
<dbReference type="InterPro" id="IPR059181">
    <property type="entry name" value="RWDD2A-B_C"/>
</dbReference>
<dbReference type="InterPro" id="IPR006575">
    <property type="entry name" value="RWD_dom"/>
</dbReference>
<dbReference type="VEuPathDB" id="AmoebaDB:ACA1_201170"/>
<dbReference type="RefSeq" id="XP_004341854.1">
    <property type="nucleotide sequence ID" value="XM_004341806.1"/>
</dbReference>
<dbReference type="InterPro" id="IPR010541">
    <property type="entry name" value="Prp3_C"/>
</dbReference>
<dbReference type="PANTHER" id="PTHR15955:SF8">
    <property type="entry name" value="RWD DOMAIN-CONTAINING PROTEIN 2B-RELATED"/>
    <property type="match status" value="1"/>
</dbReference>
<dbReference type="Pfam" id="PF05773">
    <property type="entry name" value="RWD"/>
    <property type="match status" value="1"/>
</dbReference>
<gene>
    <name evidence="2" type="ORF">ACA1_201170</name>
</gene>
<evidence type="ECO:0000313" key="2">
    <source>
        <dbReference type="EMBL" id="ELR19759.1"/>
    </source>
</evidence>
<dbReference type="Proteomes" id="UP000011083">
    <property type="component" value="Unassembled WGS sequence"/>
</dbReference>
<dbReference type="Pfam" id="PF06544">
    <property type="entry name" value="Prp3_C"/>
    <property type="match status" value="1"/>
</dbReference>
<dbReference type="STRING" id="1257118.L8H2L8"/>
<dbReference type="OrthoDB" id="432412at2759"/>
<dbReference type="InterPro" id="IPR017359">
    <property type="entry name" value="Phi-like"/>
</dbReference>
<protein>
    <submittedName>
        <fullName evidence="2">RWD domain containing protein</fullName>
    </submittedName>
</protein>
<dbReference type="CDD" id="cd24163">
    <property type="entry name" value="RWDD2_C"/>
    <property type="match status" value="1"/>
</dbReference>
<dbReference type="EMBL" id="KB007932">
    <property type="protein sequence ID" value="ELR19759.1"/>
    <property type="molecule type" value="Genomic_DNA"/>
</dbReference>
<evidence type="ECO:0000259" key="1">
    <source>
        <dbReference type="PROSITE" id="PS50908"/>
    </source>
</evidence>